<evidence type="ECO:0000313" key="2">
    <source>
        <dbReference type="Proteomes" id="UP000515126"/>
    </source>
</evidence>
<evidence type="ECO:0000256" key="1">
    <source>
        <dbReference type="SAM" id="MobiDB-lite"/>
    </source>
</evidence>
<protein>
    <submittedName>
        <fullName evidence="3">Uncharacterized protein LOC110284037</fullName>
    </submittedName>
</protein>
<accession>A0A6P5NWK0</accession>
<organism evidence="2 3">
    <name type="scientific">Mus caroli</name>
    <name type="common">Ryukyu mouse</name>
    <name type="synonym">Ricefield mouse</name>
    <dbReference type="NCBI Taxonomy" id="10089"/>
    <lineage>
        <taxon>Eukaryota</taxon>
        <taxon>Metazoa</taxon>
        <taxon>Chordata</taxon>
        <taxon>Craniata</taxon>
        <taxon>Vertebrata</taxon>
        <taxon>Euteleostomi</taxon>
        <taxon>Mammalia</taxon>
        <taxon>Eutheria</taxon>
        <taxon>Euarchontoglires</taxon>
        <taxon>Glires</taxon>
        <taxon>Rodentia</taxon>
        <taxon>Myomorpha</taxon>
        <taxon>Muroidea</taxon>
        <taxon>Muridae</taxon>
        <taxon>Murinae</taxon>
        <taxon>Mus</taxon>
        <taxon>Mus</taxon>
    </lineage>
</organism>
<proteinExistence type="predicted"/>
<dbReference type="AlphaFoldDB" id="A0A6P5NWK0"/>
<dbReference type="RefSeq" id="XP_021005270.1">
    <property type="nucleotide sequence ID" value="XM_021149611.2"/>
</dbReference>
<dbReference type="Proteomes" id="UP000515126">
    <property type="component" value="Chromosome 2"/>
</dbReference>
<feature type="region of interest" description="Disordered" evidence="1">
    <location>
        <begin position="1"/>
        <end position="132"/>
    </location>
</feature>
<gene>
    <name evidence="3" type="primary">LOC110284037</name>
</gene>
<evidence type="ECO:0000313" key="3">
    <source>
        <dbReference type="RefSeq" id="XP_021005270.1"/>
    </source>
</evidence>
<keyword evidence="2" id="KW-1185">Reference proteome</keyword>
<sequence length="132" mass="14308">MRNLRASGVPPPPPVAAPLRRSHRLELNGGRERKAGKTEPPGSTEGGPETEAQTVPSRHRLIRQEQEKNKAVGTVPVEDGRLKLSWGLAPSQRPLPSSYPGFSRCKQSRESNPGEPRGTTQTLGDSGRRETG</sequence>
<name>A0A6P5NWK0_MUSCR</name>
<dbReference type="GeneID" id="110284037"/>
<dbReference type="KEGG" id="mcal:110284037"/>
<reference evidence="3" key="1">
    <citation type="submission" date="2025-08" db="UniProtKB">
        <authorList>
            <consortium name="RefSeq"/>
        </authorList>
    </citation>
    <scope>IDENTIFICATION</scope>
</reference>
<feature type="compositionally biased region" description="Basic and acidic residues" evidence="1">
    <location>
        <begin position="24"/>
        <end position="37"/>
    </location>
</feature>